<evidence type="ECO:0000256" key="1">
    <source>
        <dbReference type="SAM" id="MobiDB-lite"/>
    </source>
</evidence>
<sequence length="133" mass="15240">MKGITTFILVLLVTTVPSYCKSGRYDSNDWDDVMVILDNLSNIDLEKESRGLKSIQDYLDMINRLYSENEAMNLKRITDRLRRTDLPLDNRGAGSYSDYHGSRPRSSRVKMSVQDSERGDSQIRSAFLGNVIR</sequence>
<keyword evidence="2" id="KW-0732">Signal</keyword>
<feature type="chain" id="PRO_5044739883" evidence="2">
    <location>
        <begin position="21"/>
        <end position="133"/>
    </location>
</feature>
<evidence type="ECO:0000313" key="4">
    <source>
        <dbReference type="Proteomes" id="UP000025227"/>
    </source>
</evidence>
<name>W6NDN8_HAECO</name>
<reference evidence="3" key="1">
    <citation type="submission" date="2013-03" db="EMBL/GenBank/DDBJ databases">
        <authorList>
            <person name="Aslett M."/>
        </authorList>
    </citation>
    <scope>NUCLEOTIDE SEQUENCE [LARGE SCALE GENOMIC DNA]</scope>
    <source>
        <strain evidence="3">ISE/inbred ISE</strain>
    </source>
</reference>
<feature type="signal peptide" evidence="2">
    <location>
        <begin position="1"/>
        <end position="20"/>
    </location>
</feature>
<reference evidence="3" key="2">
    <citation type="submission" date="2013-05" db="EMBL/GenBank/DDBJ databases">
        <title>The genome and transcriptome of Haemonchus contortus: a key model parasite for drug and vaccine discovery.</title>
        <authorList>
            <person name="Laing R."/>
            <person name="Kikuchi T."/>
            <person name="Martinelli A."/>
            <person name="Tsai I.J."/>
            <person name="Beech R.N."/>
            <person name="Redman E."/>
            <person name="Holroyd N."/>
            <person name="Bartley D.J."/>
            <person name="Beasley H."/>
            <person name="Britton C."/>
            <person name="Curran D."/>
            <person name="Devaney E."/>
            <person name="Gilabert A."/>
            <person name="Jackson F."/>
            <person name="Hunt M."/>
            <person name="Johnston S."/>
            <person name="Kryukov I."/>
            <person name="Li K."/>
            <person name="Morrison A.A."/>
            <person name="Reid A.J."/>
            <person name="Sargison N."/>
            <person name="Saunders G."/>
            <person name="Wasmuth J.D."/>
            <person name="Wolstenholme A."/>
            <person name="Berriman M."/>
            <person name="Gilleard J.S."/>
            <person name="Cotton J.A."/>
        </authorList>
    </citation>
    <scope>NUCLEOTIDE SEQUENCE [LARGE SCALE GENOMIC DNA]</scope>
    <source>
        <strain evidence="3">ISE/inbred ISE</strain>
    </source>
</reference>
<gene>
    <name evidence="3" type="ORF">HCOI_01482400</name>
</gene>
<dbReference type="Proteomes" id="UP000025227">
    <property type="component" value="Unplaced"/>
</dbReference>
<keyword evidence="4" id="KW-1185">Reference proteome</keyword>
<organism evidence="3">
    <name type="scientific">Haemonchus contortus</name>
    <name type="common">Barber pole worm</name>
    <dbReference type="NCBI Taxonomy" id="6289"/>
    <lineage>
        <taxon>Eukaryota</taxon>
        <taxon>Metazoa</taxon>
        <taxon>Ecdysozoa</taxon>
        <taxon>Nematoda</taxon>
        <taxon>Chromadorea</taxon>
        <taxon>Rhabditida</taxon>
        <taxon>Rhabditina</taxon>
        <taxon>Rhabditomorpha</taxon>
        <taxon>Strongyloidea</taxon>
        <taxon>Trichostrongylidae</taxon>
        <taxon>Haemonchus</taxon>
    </lineage>
</organism>
<evidence type="ECO:0000313" key="5">
    <source>
        <dbReference type="WBParaSite" id="HCON_00132490-00001"/>
    </source>
</evidence>
<protein>
    <submittedName>
        <fullName evidence="5">Short neuropeptide F</fullName>
    </submittedName>
</protein>
<dbReference type="EMBL" id="CAVP010058908">
    <property type="protein sequence ID" value="CDL95311.1"/>
    <property type="molecule type" value="Genomic_DNA"/>
</dbReference>
<evidence type="ECO:0000313" key="3">
    <source>
        <dbReference type="EMBL" id="CDL95311.1"/>
    </source>
</evidence>
<proteinExistence type="predicted"/>
<evidence type="ECO:0000256" key="2">
    <source>
        <dbReference type="SAM" id="SignalP"/>
    </source>
</evidence>
<feature type="region of interest" description="Disordered" evidence="1">
    <location>
        <begin position="88"/>
        <end position="118"/>
    </location>
</feature>
<reference evidence="5" key="3">
    <citation type="submission" date="2020-12" db="UniProtKB">
        <authorList>
            <consortium name="WormBaseParasite"/>
        </authorList>
    </citation>
    <scope>IDENTIFICATION</scope>
    <source>
        <strain evidence="5">MHco3</strain>
    </source>
</reference>
<dbReference type="AlphaFoldDB" id="W6NDN8"/>
<accession>W6NDN8</accession>
<dbReference type="WBParaSite" id="HCON_00132490-00001">
    <property type="protein sequence ID" value="HCON_00132490-00001"/>
    <property type="gene ID" value="HCON_00132490"/>
</dbReference>